<dbReference type="PANTHER" id="PTHR46401">
    <property type="entry name" value="GLYCOSYLTRANSFERASE WBBK-RELATED"/>
    <property type="match status" value="1"/>
</dbReference>
<dbReference type="AlphaFoldDB" id="A0A8J7DPR9"/>
<dbReference type="Pfam" id="PF13439">
    <property type="entry name" value="Glyco_transf_4"/>
    <property type="match status" value="1"/>
</dbReference>
<dbReference type="SUPFAM" id="SSF53756">
    <property type="entry name" value="UDP-Glycosyltransferase/glycogen phosphorylase"/>
    <property type="match status" value="1"/>
</dbReference>
<dbReference type="Pfam" id="PF13692">
    <property type="entry name" value="Glyco_trans_1_4"/>
    <property type="match status" value="1"/>
</dbReference>
<sequence>MRLLILSLNAFPYPPTSGPAEGRTFNLLKYLCQHHQVTLVTHRTTDSSQADEQVLKDLVARLQVFPPLEKSAFVQRGNSGIKKVTRFAQFLITATPPNIAYRFSPKVYAWVNQFVRDGKCDAVICEHSVNEMYIQPDFREQVQTVVDIHSSVYGWILNHLEAGASRNAMRDRFYLPLLARYEKRYCRKFSHLIATTPDDRQQLLALMPNAKITIVPNGVDLETFTYRPADPGGYRLVFVGTMDSTHNVDAACFFATEVFPRVLARYPQAALTLVGSRPIAAVQALDQLPGVTVTGRVPSIVEYIHQATVGVVPLRAGLGIKTKTLESMACGIPIVASDRGLEGLTVDTADVPLRALRANRVEDYLTAISRLFEAADLRQTLSHNARQMIETEYTWEIAGQRYDQVLSI</sequence>
<dbReference type="GO" id="GO:0016757">
    <property type="term" value="F:glycosyltransferase activity"/>
    <property type="evidence" value="ECO:0007669"/>
    <property type="project" value="TreeGrafter"/>
</dbReference>
<dbReference type="PANTHER" id="PTHR46401:SF2">
    <property type="entry name" value="GLYCOSYLTRANSFERASE WBBK-RELATED"/>
    <property type="match status" value="1"/>
</dbReference>
<name>A0A8J7DPR9_9CYAN</name>
<evidence type="ECO:0000259" key="2">
    <source>
        <dbReference type="Pfam" id="PF13439"/>
    </source>
</evidence>
<gene>
    <name evidence="3" type="ORF">IQ241_23310</name>
</gene>
<dbReference type="RefSeq" id="WP_193911873.1">
    <property type="nucleotide sequence ID" value="NZ_JADEXG010000089.1"/>
</dbReference>
<feature type="domain" description="Glycosyltransferase subfamily 4-like N-terminal" evidence="2">
    <location>
        <begin position="24"/>
        <end position="222"/>
    </location>
</feature>
<proteinExistence type="predicted"/>
<dbReference type="InterPro" id="IPR028098">
    <property type="entry name" value="Glyco_trans_4-like_N"/>
</dbReference>
<dbReference type="Proteomes" id="UP000636505">
    <property type="component" value="Unassembled WGS sequence"/>
</dbReference>
<dbReference type="CDD" id="cd03801">
    <property type="entry name" value="GT4_PimA-like"/>
    <property type="match status" value="1"/>
</dbReference>
<comment type="caution">
    <text evidence="3">The sequence shown here is derived from an EMBL/GenBank/DDBJ whole genome shotgun (WGS) entry which is preliminary data.</text>
</comment>
<reference evidence="3" key="1">
    <citation type="submission" date="2020-10" db="EMBL/GenBank/DDBJ databases">
        <authorList>
            <person name="Castelo-Branco R."/>
            <person name="Eusebio N."/>
            <person name="Adriana R."/>
            <person name="Vieira A."/>
            <person name="Brugerolle De Fraissinette N."/>
            <person name="Rezende De Castro R."/>
            <person name="Schneider M.P."/>
            <person name="Vasconcelos V."/>
            <person name="Leao P.N."/>
        </authorList>
    </citation>
    <scope>NUCLEOTIDE SEQUENCE</scope>
    <source>
        <strain evidence="3">LEGE 07310</strain>
    </source>
</reference>
<organism evidence="3 4">
    <name type="scientific">Vasconcelosia minhoensis LEGE 07310</name>
    <dbReference type="NCBI Taxonomy" id="915328"/>
    <lineage>
        <taxon>Bacteria</taxon>
        <taxon>Bacillati</taxon>
        <taxon>Cyanobacteriota</taxon>
        <taxon>Cyanophyceae</taxon>
        <taxon>Nodosilineales</taxon>
        <taxon>Cymatolegaceae</taxon>
        <taxon>Vasconcelosia</taxon>
        <taxon>Vasconcelosia minhoensis</taxon>
    </lineage>
</organism>
<evidence type="ECO:0000313" key="4">
    <source>
        <dbReference type="Proteomes" id="UP000636505"/>
    </source>
</evidence>
<protein>
    <submittedName>
        <fullName evidence="3">Glycosyltransferase</fullName>
    </submittedName>
</protein>
<dbReference type="Gene3D" id="3.40.50.2000">
    <property type="entry name" value="Glycogen Phosphorylase B"/>
    <property type="match status" value="2"/>
</dbReference>
<keyword evidence="4" id="KW-1185">Reference proteome</keyword>
<keyword evidence="1" id="KW-0808">Transferase</keyword>
<dbReference type="EMBL" id="JADEXG010000089">
    <property type="protein sequence ID" value="MBE9080180.1"/>
    <property type="molecule type" value="Genomic_DNA"/>
</dbReference>
<accession>A0A8J7DPR9</accession>
<dbReference type="GO" id="GO:0009103">
    <property type="term" value="P:lipopolysaccharide biosynthetic process"/>
    <property type="evidence" value="ECO:0007669"/>
    <property type="project" value="TreeGrafter"/>
</dbReference>
<evidence type="ECO:0000313" key="3">
    <source>
        <dbReference type="EMBL" id="MBE9080180.1"/>
    </source>
</evidence>
<evidence type="ECO:0000256" key="1">
    <source>
        <dbReference type="ARBA" id="ARBA00022679"/>
    </source>
</evidence>